<comment type="similarity">
    <text evidence="2 10">Belongs to the CheZ family.</text>
</comment>
<reference evidence="13 15" key="2">
    <citation type="submission" date="2019-03" db="EMBL/GenBank/DDBJ databases">
        <title>Genomic Encyclopedia of Archaeal and Bacterial Type Strains, Phase II (KMG-II): from individual species to whole genera.</title>
        <authorList>
            <person name="Goeker M."/>
        </authorList>
    </citation>
    <scope>NUCLEOTIDE SEQUENCE [LARGE SCALE GENOMIC DNA]</scope>
    <source>
        <strain evidence="13 15">DSM 15594</strain>
    </source>
</reference>
<evidence type="ECO:0000256" key="7">
    <source>
        <dbReference type="ARBA" id="ARBA00022801"/>
    </source>
</evidence>
<dbReference type="GO" id="GO:0005737">
    <property type="term" value="C:cytoplasm"/>
    <property type="evidence" value="ECO:0007669"/>
    <property type="project" value="UniProtKB-SubCell"/>
</dbReference>
<comment type="subunit">
    <text evidence="10">Homodimer.</text>
</comment>
<evidence type="ECO:0000256" key="8">
    <source>
        <dbReference type="ARBA" id="ARBA00022912"/>
    </source>
</evidence>
<dbReference type="SUPFAM" id="SSF75708">
    <property type="entry name" value="Chemotaxis phosphatase CheZ"/>
    <property type="match status" value="1"/>
</dbReference>
<accession>A0A235CPK8</accession>
<name>A0A235CPK8_9GAMM</name>
<dbReference type="Proteomes" id="UP000295058">
    <property type="component" value="Unassembled WGS sequence"/>
</dbReference>
<evidence type="ECO:0000256" key="6">
    <source>
        <dbReference type="ARBA" id="ARBA00022779"/>
    </source>
</evidence>
<dbReference type="GO" id="GO:0050920">
    <property type="term" value="P:regulation of chemotaxis"/>
    <property type="evidence" value="ECO:0007669"/>
    <property type="project" value="InterPro"/>
</dbReference>
<dbReference type="PIRSF" id="PIRSF002884">
    <property type="entry name" value="CheZ"/>
    <property type="match status" value="1"/>
</dbReference>
<dbReference type="GO" id="GO:0097588">
    <property type="term" value="P:archaeal or bacterial-type flagellum-dependent cell motility"/>
    <property type="evidence" value="ECO:0007669"/>
    <property type="project" value="UniProtKB-KW"/>
</dbReference>
<dbReference type="OrthoDB" id="9773007at2"/>
<dbReference type="GO" id="GO:0009288">
    <property type="term" value="C:bacterial-type flagellum"/>
    <property type="evidence" value="ECO:0007669"/>
    <property type="project" value="InterPro"/>
</dbReference>
<evidence type="ECO:0000256" key="3">
    <source>
        <dbReference type="ARBA" id="ARBA00018484"/>
    </source>
</evidence>
<feature type="site" description="Enhances dephosphorylation of CheY-P" evidence="11">
    <location>
        <position position="174"/>
    </location>
</feature>
<comment type="function">
    <text evidence="10">Plays an important role in bacterial chemotaxis signal transduction pathway by accelerating the dephosphorylation of phosphorylated CheY (CheY-P).</text>
</comment>
<dbReference type="InterPro" id="IPR007439">
    <property type="entry name" value="Chemotax_Pase_CheZ"/>
</dbReference>
<evidence type="ECO:0000313" key="14">
    <source>
        <dbReference type="Proteomes" id="UP000243640"/>
    </source>
</evidence>
<keyword evidence="15" id="KW-1185">Reference proteome</keyword>
<keyword evidence="6 10" id="KW-0283">Flagellar rotation</keyword>
<evidence type="ECO:0000256" key="5">
    <source>
        <dbReference type="ARBA" id="ARBA00022500"/>
    </source>
</evidence>
<evidence type="ECO:0000313" key="12">
    <source>
        <dbReference type="EMBL" id="OYD25927.1"/>
    </source>
</evidence>
<keyword evidence="5 10" id="KW-0145">Chemotaxis</keyword>
<reference evidence="12 14" key="1">
    <citation type="submission" date="2017-08" db="EMBL/GenBank/DDBJ databases">
        <title>Draft Genome Sequence of the Marine Bacterium Oceanimonas baumannii ATCC 700832.</title>
        <authorList>
            <person name="Mcclelland W.D."/>
            <person name="Brennan M.A."/>
            <person name="Trachtenberg A.M."/>
            <person name="Maclea K.S."/>
        </authorList>
    </citation>
    <scope>NUCLEOTIDE SEQUENCE [LARGE SCALE GENOMIC DNA]</scope>
    <source>
        <strain evidence="12 14">ATCC 700832</strain>
    </source>
</reference>
<keyword evidence="8 10" id="KW-0904">Protein phosphatase</keyword>
<evidence type="ECO:0000313" key="15">
    <source>
        <dbReference type="Proteomes" id="UP000295058"/>
    </source>
</evidence>
<dbReference type="InterPro" id="IPR050992">
    <property type="entry name" value="CheZ_family_phosphatases"/>
</dbReference>
<dbReference type="Proteomes" id="UP000243640">
    <property type="component" value="Unassembled WGS sequence"/>
</dbReference>
<gene>
    <name evidence="12" type="ORF">B6S09_03550</name>
    <name evidence="13" type="ORF">LY04_01048</name>
</gene>
<dbReference type="AlphaFoldDB" id="A0A235CPK8"/>
<keyword evidence="4 10" id="KW-0963">Cytoplasm</keyword>
<evidence type="ECO:0000256" key="10">
    <source>
        <dbReference type="PIRNR" id="PIRNR002884"/>
    </source>
</evidence>
<dbReference type="PANTHER" id="PTHR43693">
    <property type="entry name" value="PROTEIN PHOSPHATASE CHEZ"/>
    <property type="match status" value="1"/>
</dbReference>
<dbReference type="Pfam" id="PF04344">
    <property type="entry name" value="CheZ"/>
    <property type="match status" value="1"/>
</dbReference>
<dbReference type="EMBL" id="NQJF01000002">
    <property type="protein sequence ID" value="OYD25927.1"/>
    <property type="molecule type" value="Genomic_DNA"/>
</dbReference>
<evidence type="ECO:0000256" key="1">
    <source>
        <dbReference type="ARBA" id="ARBA00004496"/>
    </source>
</evidence>
<comment type="subcellular location">
    <subcellularLocation>
        <location evidence="1 10">Cytoplasm</location>
    </subcellularLocation>
</comment>
<dbReference type="EMBL" id="SODO01000003">
    <property type="protein sequence ID" value="TDW60056.1"/>
    <property type="molecule type" value="Genomic_DNA"/>
</dbReference>
<proteinExistence type="inferred from homology"/>
<evidence type="ECO:0000256" key="4">
    <source>
        <dbReference type="ARBA" id="ARBA00022490"/>
    </source>
</evidence>
<evidence type="ECO:0000313" key="13">
    <source>
        <dbReference type="EMBL" id="TDW60056.1"/>
    </source>
</evidence>
<dbReference type="GO" id="GO:0006935">
    <property type="term" value="P:chemotaxis"/>
    <property type="evidence" value="ECO:0007669"/>
    <property type="project" value="UniProtKB-KW"/>
</dbReference>
<organism evidence="12 14">
    <name type="scientific">Oceanimonas baumannii</name>
    <dbReference type="NCBI Taxonomy" id="129578"/>
    <lineage>
        <taxon>Bacteria</taxon>
        <taxon>Pseudomonadati</taxon>
        <taxon>Pseudomonadota</taxon>
        <taxon>Gammaproteobacteria</taxon>
        <taxon>Aeromonadales</taxon>
        <taxon>Aeromonadaceae</taxon>
        <taxon>Oceanimonas</taxon>
    </lineage>
</organism>
<dbReference type="EC" id="3.1.3.-" evidence="10"/>
<evidence type="ECO:0000256" key="11">
    <source>
        <dbReference type="PIRSR" id="PIRSR002884-1"/>
    </source>
</evidence>
<sequence>MTQPHGLISLEQARELVALLEQGDQAGADRFMTDVCMPHADALLDQVGQLTRQLHDSLQEFRNDPRLPELAETDIPDARERLNYVIDMTDKAANRTMDAVEASLPIADRLNDRIQQVKPGWQGLMRRQLELGQFKELCYQLDGFLQNSDQDANQLRELLTEILMAQDYQDLTGQVIRRVITLVQEVEAKLVEILSVFGRLTGEQPATGGQVVVQNNDPGKAVAAEGPIINKEQRDDVVSDQDEVDDLLSSLGF</sequence>
<dbReference type="RefSeq" id="WP_094277115.1">
    <property type="nucleotide sequence ID" value="NZ_NQJF01000002.1"/>
</dbReference>
<evidence type="ECO:0000256" key="9">
    <source>
        <dbReference type="ARBA" id="ARBA00029599"/>
    </source>
</evidence>
<dbReference type="Gene3D" id="1.10.287.500">
    <property type="entry name" value="Helix hairpin bin"/>
    <property type="match status" value="1"/>
</dbReference>
<dbReference type="GO" id="GO:0004721">
    <property type="term" value="F:phosphoprotein phosphatase activity"/>
    <property type="evidence" value="ECO:0007669"/>
    <property type="project" value="UniProtKB-KW"/>
</dbReference>
<evidence type="ECO:0000256" key="2">
    <source>
        <dbReference type="ARBA" id="ARBA00005908"/>
    </source>
</evidence>
<comment type="caution">
    <text evidence="12">The sequence shown here is derived from an EMBL/GenBank/DDBJ whole genome shotgun (WGS) entry which is preliminary data.</text>
</comment>
<protein>
    <recommendedName>
        <fullName evidence="3 10">Protein phosphatase CheZ</fullName>
        <ecNumber evidence="10">3.1.3.-</ecNumber>
    </recommendedName>
    <alternativeName>
        <fullName evidence="9 10">Chemotaxis protein CheZ</fullName>
    </alternativeName>
</protein>
<keyword evidence="7 10" id="KW-0378">Hydrolase</keyword>
<dbReference type="PANTHER" id="PTHR43693:SF1">
    <property type="entry name" value="PROTEIN PHOSPHATASE CHEZ"/>
    <property type="match status" value="1"/>
</dbReference>